<evidence type="ECO:0000313" key="3">
    <source>
        <dbReference type="EnsemblProtists" id="EKX36903"/>
    </source>
</evidence>
<dbReference type="AlphaFoldDB" id="L1IKX3"/>
<dbReference type="KEGG" id="gtt:GUITHDRAFT_155103"/>
<dbReference type="EnsemblProtists" id="EKX36903">
    <property type="protein sequence ID" value="EKX36903"/>
    <property type="gene ID" value="GUITHDRAFT_155103"/>
</dbReference>
<dbReference type="RefSeq" id="XP_005823883.1">
    <property type="nucleotide sequence ID" value="XM_005823826.1"/>
</dbReference>
<proteinExistence type="predicted"/>
<dbReference type="PaxDb" id="55529-EKX36903"/>
<dbReference type="GeneID" id="17293612"/>
<reference evidence="4" key="2">
    <citation type="submission" date="2012-11" db="EMBL/GenBank/DDBJ databases">
        <authorList>
            <person name="Kuo A."/>
            <person name="Curtis B.A."/>
            <person name="Tanifuji G."/>
            <person name="Burki F."/>
            <person name="Gruber A."/>
            <person name="Irimia M."/>
            <person name="Maruyama S."/>
            <person name="Arias M.C."/>
            <person name="Ball S.G."/>
            <person name="Gile G.H."/>
            <person name="Hirakawa Y."/>
            <person name="Hopkins J.F."/>
            <person name="Rensing S.A."/>
            <person name="Schmutz J."/>
            <person name="Symeonidi A."/>
            <person name="Elias M."/>
            <person name="Eveleigh R.J."/>
            <person name="Herman E.K."/>
            <person name="Klute M.J."/>
            <person name="Nakayama T."/>
            <person name="Obornik M."/>
            <person name="Reyes-Prieto A."/>
            <person name="Armbrust E.V."/>
            <person name="Aves S.J."/>
            <person name="Beiko R.G."/>
            <person name="Coutinho P."/>
            <person name="Dacks J.B."/>
            <person name="Durnford D.G."/>
            <person name="Fast N.M."/>
            <person name="Green B.R."/>
            <person name="Grisdale C."/>
            <person name="Hempe F."/>
            <person name="Henrissat B."/>
            <person name="Hoppner M.P."/>
            <person name="Ishida K.-I."/>
            <person name="Kim E."/>
            <person name="Koreny L."/>
            <person name="Kroth P.G."/>
            <person name="Liu Y."/>
            <person name="Malik S.-B."/>
            <person name="Maier U.G."/>
            <person name="McRose D."/>
            <person name="Mock T."/>
            <person name="Neilson J.A."/>
            <person name="Onodera N.T."/>
            <person name="Poole A.M."/>
            <person name="Pritham E.J."/>
            <person name="Richards T.A."/>
            <person name="Rocap G."/>
            <person name="Roy S.W."/>
            <person name="Sarai C."/>
            <person name="Schaack S."/>
            <person name="Shirato S."/>
            <person name="Slamovits C.H."/>
            <person name="Spencer D.F."/>
            <person name="Suzuki S."/>
            <person name="Worden A.Z."/>
            <person name="Zauner S."/>
            <person name="Barry K."/>
            <person name="Bell C."/>
            <person name="Bharti A.K."/>
            <person name="Crow J.A."/>
            <person name="Grimwood J."/>
            <person name="Kramer R."/>
            <person name="Lindquist E."/>
            <person name="Lucas S."/>
            <person name="Salamov A."/>
            <person name="McFadden G.I."/>
            <person name="Lane C.E."/>
            <person name="Keeling P.J."/>
            <person name="Gray M.W."/>
            <person name="Grigoriev I.V."/>
            <person name="Archibald J.M."/>
        </authorList>
    </citation>
    <scope>NUCLEOTIDE SEQUENCE</scope>
    <source>
        <strain evidence="4">CCMP2712</strain>
    </source>
</reference>
<dbReference type="Proteomes" id="UP000011087">
    <property type="component" value="Unassembled WGS sequence"/>
</dbReference>
<evidence type="ECO:0000256" key="1">
    <source>
        <dbReference type="SAM" id="Phobius"/>
    </source>
</evidence>
<keyword evidence="1" id="KW-1133">Transmembrane helix</keyword>
<gene>
    <name evidence="2" type="ORF">GUITHDRAFT_155103</name>
</gene>
<sequence>MNNLSRRLVSQTVAHQRRFSLTAHRITKLYVFGMTTFGFTGLGLIFAQRNYQRLMYMKEHGIDDFEGHDLPACGCGAGHLPCKGSSSIHHHHPPSTLRHFVTGTEPPHIELMDRWLAPIDQ</sequence>
<organism evidence="2">
    <name type="scientific">Guillardia theta (strain CCMP2712)</name>
    <name type="common">Cryptophyte</name>
    <dbReference type="NCBI Taxonomy" id="905079"/>
    <lineage>
        <taxon>Eukaryota</taxon>
        <taxon>Cryptophyceae</taxon>
        <taxon>Pyrenomonadales</taxon>
        <taxon>Geminigeraceae</taxon>
        <taxon>Guillardia</taxon>
    </lineage>
</organism>
<name>L1IKX3_GUITC</name>
<keyword evidence="1" id="KW-0812">Transmembrane</keyword>
<reference evidence="3" key="3">
    <citation type="submission" date="2016-03" db="UniProtKB">
        <authorList>
            <consortium name="EnsemblProtists"/>
        </authorList>
    </citation>
    <scope>IDENTIFICATION</scope>
</reference>
<accession>L1IKX3</accession>
<keyword evidence="4" id="KW-1185">Reference proteome</keyword>
<keyword evidence="1" id="KW-0472">Membrane</keyword>
<reference evidence="2 4" key="1">
    <citation type="journal article" date="2012" name="Nature">
        <title>Algal genomes reveal evolutionary mosaicism and the fate of nucleomorphs.</title>
        <authorList>
            <consortium name="DOE Joint Genome Institute"/>
            <person name="Curtis B.A."/>
            <person name="Tanifuji G."/>
            <person name="Burki F."/>
            <person name="Gruber A."/>
            <person name="Irimia M."/>
            <person name="Maruyama S."/>
            <person name="Arias M.C."/>
            <person name="Ball S.G."/>
            <person name="Gile G.H."/>
            <person name="Hirakawa Y."/>
            <person name="Hopkins J.F."/>
            <person name="Kuo A."/>
            <person name="Rensing S.A."/>
            <person name="Schmutz J."/>
            <person name="Symeonidi A."/>
            <person name="Elias M."/>
            <person name="Eveleigh R.J."/>
            <person name="Herman E.K."/>
            <person name="Klute M.J."/>
            <person name="Nakayama T."/>
            <person name="Obornik M."/>
            <person name="Reyes-Prieto A."/>
            <person name="Armbrust E.V."/>
            <person name="Aves S.J."/>
            <person name="Beiko R.G."/>
            <person name="Coutinho P."/>
            <person name="Dacks J.B."/>
            <person name="Durnford D.G."/>
            <person name="Fast N.M."/>
            <person name="Green B.R."/>
            <person name="Grisdale C.J."/>
            <person name="Hempel F."/>
            <person name="Henrissat B."/>
            <person name="Hoppner M.P."/>
            <person name="Ishida K."/>
            <person name="Kim E."/>
            <person name="Koreny L."/>
            <person name="Kroth P.G."/>
            <person name="Liu Y."/>
            <person name="Malik S.B."/>
            <person name="Maier U.G."/>
            <person name="McRose D."/>
            <person name="Mock T."/>
            <person name="Neilson J.A."/>
            <person name="Onodera N.T."/>
            <person name="Poole A.M."/>
            <person name="Pritham E.J."/>
            <person name="Richards T.A."/>
            <person name="Rocap G."/>
            <person name="Roy S.W."/>
            <person name="Sarai C."/>
            <person name="Schaack S."/>
            <person name="Shirato S."/>
            <person name="Slamovits C.H."/>
            <person name="Spencer D.F."/>
            <person name="Suzuki S."/>
            <person name="Worden A.Z."/>
            <person name="Zauner S."/>
            <person name="Barry K."/>
            <person name="Bell C."/>
            <person name="Bharti A.K."/>
            <person name="Crow J.A."/>
            <person name="Grimwood J."/>
            <person name="Kramer R."/>
            <person name="Lindquist E."/>
            <person name="Lucas S."/>
            <person name="Salamov A."/>
            <person name="McFadden G.I."/>
            <person name="Lane C.E."/>
            <person name="Keeling P.J."/>
            <person name="Gray M.W."/>
            <person name="Grigoriev I.V."/>
            <person name="Archibald J.M."/>
        </authorList>
    </citation>
    <scope>NUCLEOTIDE SEQUENCE</scope>
    <source>
        <strain evidence="2 4">CCMP2712</strain>
    </source>
</reference>
<dbReference type="HOGENOM" id="CLU_2042521_0_0_1"/>
<evidence type="ECO:0000313" key="4">
    <source>
        <dbReference type="Proteomes" id="UP000011087"/>
    </source>
</evidence>
<feature type="transmembrane region" description="Helical" evidence="1">
    <location>
        <begin position="29"/>
        <end position="47"/>
    </location>
</feature>
<dbReference type="EMBL" id="JH993066">
    <property type="protein sequence ID" value="EKX36903.1"/>
    <property type="molecule type" value="Genomic_DNA"/>
</dbReference>
<evidence type="ECO:0000313" key="2">
    <source>
        <dbReference type="EMBL" id="EKX36903.1"/>
    </source>
</evidence>
<protein>
    <submittedName>
        <fullName evidence="2 3">Uncharacterized protein</fullName>
    </submittedName>
</protein>